<comment type="caution">
    <text evidence="3">The sequence shown here is derived from an EMBL/GenBank/DDBJ whole genome shotgun (WGS) entry which is preliminary data.</text>
</comment>
<evidence type="ECO:0000256" key="1">
    <source>
        <dbReference type="SAM" id="Phobius"/>
    </source>
</evidence>
<dbReference type="EMBL" id="PGCJ01000052">
    <property type="protein sequence ID" value="PLW54019.1"/>
    <property type="molecule type" value="Genomic_DNA"/>
</dbReference>
<gene>
    <name evidence="3" type="ORF">PCANC_09487</name>
    <name evidence="2" type="ORF">PCANC_11255</name>
</gene>
<organism evidence="3 4">
    <name type="scientific">Puccinia coronata f. sp. avenae</name>
    <dbReference type="NCBI Taxonomy" id="200324"/>
    <lineage>
        <taxon>Eukaryota</taxon>
        <taxon>Fungi</taxon>
        <taxon>Dikarya</taxon>
        <taxon>Basidiomycota</taxon>
        <taxon>Pucciniomycotina</taxon>
        <taxon>Pucciniomycetes</taxon>
        <taxon>Pucciniales</taxon>
        <taxon>Pucciniaceae</taxon>
        <taxon>Puccinia</taxon>
    </lineage>
</organism>
<protein>
    <submittedName>
        <fullName evidence="3">Uncharacterized protein</fullName>
    </submittedName>
</protein>
<proteinExistence type="predicted"/>
<name>A0A2N5VVL1_9BASI</name>
<evidence type="ECO:0000313" key="3">
    <source>
        <dbReference type="EMBL" id="PLW54019.1"/>
    </source>
</evidence>
<keyword evidence="4" id="KW-1185">Reference proteome</keyword>
<reference evidence="3 4" key="1">
    <citation type="submission" date="2017-11" db="EMBL/GenBank/DDBJ databases">
        <title>De novo assembly and phasing of dikaryotic genomes from two isolates of Puccinia coronata f. sp. avenae, the causal agent of oat crown rust.</title>
        <authorList>
            <person name="Miller M.E."/>
            <person name="Zhang Y."/>
            <person name="Omidvar V."/>
            <person name="Sperschneider J."/>
            <person name="Schwessinger B."/>
            <person name="Raley C."/>
            <person name="Palmer J.M."/>
            <person name="Garnica D."/>
            <person name="Upadhyaya N."/>
            <person name="Rathjen J."/>
            <person name="Taylor J.M."/>
            <person name="Park R.F."/>
            <person name="Dodds P.N."/>
            <person name="Hirsch C.D."/>
            <person name="Kianian S.F."/>
            <person name="Figueroa M."/>
        </authorList>
    </citation>
    <scope>NUCLEOTIDE SEQUENCE [LARGE SCALE GENOMIC DNA]</scope>
    <source>
        <strain evidence="3">12NC29</strain>
    </source>
</reference>
<keyword evidence="1" id="KW-0812">Transmembrane</keyword>
<sequence>MAASRSILDAAIQGKLGFGPTKPRKIISLVDTQAVLGTADNSSSVYLPFFIFCPLLLKVALAVVWYNQQGMKLSIHVNPGILDHSRLARVFSKFTTNALKKESTPAAVVSQSFLIKIQ</sequence>
<dbReference type="AlphaFoldDB" id="A0A2N5VVL1"/>
<dbReference type="EMBL" id="PGCJ01000789">
    <property type="protein sequence ID" value="PLW20972.1"/>
    <property type="molecule type" value="Genomic_DNA"/>
</dbReference>
<feature type="transmembrane region" description="Helical" evidence="1">
    <location>
        <begin position="45"/>
        <end position="66"/>
    </location>
</feature>
<accession>A0A2N5VVL1</accession>
<evidence type="ECO:0000313" key="4">
    <source>
        <dbReference type="Proteomes" id="UP000235388"/>
    </source>
</evidence>
<dbReference type="Proteomes" id="UP000235388">
    <property type="component" value="Unassembled WGS sequence"/>
</dbReference>
<keyword evidence="1" id="KW-0472">Membrane</keyword>
<evidence type="ECO:0000313" key="2">
    <source>
        <dbReference type="EMBL" id="PLW20972.1"/>
    </source>
</evidence>
<keyword evidence="1" id="KW-1133">Transmembrane helix</keyword>